<gene>
    <name evidence="7" type="primary">Cadps</name>
    <name evidence="7" type="ORF">EVAR_23444_1</name>
</gene>
<feature type="domain" description="PH" evidence="5">
    <location>
        <begin position="566"/>
        <end position="669"/>
    </location>
</feature>
<organism evidence="7 8">
    <name type="scientific">Eumeta variegata</name>
    <name type="common">Bagworm moth</name>
    <name type="synonym">Eumeta japonica</name>
    <dbReference type="NCBI Taxonomy" id="151549"/>
    <lineage>
        <taxon>Eukaryota</taxon>
        <taxon>Metazoa</taxon>
        <taxon>Ecdysozoa</taxon>
        <taxon>Arthropoda</taxon>
        <taxon>Hexapoda</taxon>
        <taxon>Insecta</taxon>
        <taxon>Pterygota</taxon>
        <taxon>Neoptera</taxon>
        <taxon>Endopterygota</taxon>
        <taxon>Lepidoptera</taxon>
        <taxon>Glossata</taxon>
        <taxon>Ditrysia</taxon>
        <taxon>Tineoidea</taxon>
        <taxon>Psychidae</taxon>
        <taxon>Oiketicinae</taxon>
        <taxon>Eumeta</taxon>
    </lineage>
</organism>
<sequence>MIDPSSSEEDSEDEHKKQPAKLPAAPPGSLAAGRPSVRGKQALPRTSTAGLPVANTLTSAPLAAPPHPATRQREAALAPPQHATSTGSASSGEAPAPSPSPSGASHSDKDQDAQEKIEKLEEDKKRRLQLYVFVSRCIAHPFNAKQPTDMTRRHTKLTPHQLETIQARFQAFLKGETQILADEAFQNAVQSYHDVFLKSERVEQMVRSGACSHHDFREVFRNNIEKRVRSLPEIDGLSKETVLTSWLAKFDCIMKGTGVPGDDESKRPSRAQQQSLNAECILSKEQLYDMFQQILGVKKFEHQLLFNALLLDSADEQAAAIRRELDGRMQKVNEMEKNRKLMPKFVLKEMESLYIEELKSSINLLMANLESLPVSKGGADSKYGLHKIKRYNHRSNAGPDPSPRLSKQLCFRSQGSLANKLTGEGDGGDVDTQLTKMDVVLTFQIEVVVMEVKGLKSLAPNRIVYCTMEVEGGDKLQTDQAEASKPMWDTQGDFSTTQPLPAVKVKLYTENPGVLALEDKELGKVVLRPTPLSSKAPEWHRMTVPKNLPDQDLRIKIACRMDKPLNMKHCGYLHVIGKNVWRKWKRRYMVLVQVSQYTFALCSYKDKKSEPAEMMQLDGFTVDYIELASELEGAKYFMNAVRDGESVLMGVGDENECHLWVMALYRATGQSHKPTPPTTSDTHHKIMGDADKARKHGMEDYIQADPCQFDHHQLFCTLQSLTLKYRLQDPYCSLGWFSPGQVFVLDEYCARYGVRGCFRHLCYLSDLLDVAESAQQTVDPTLMHYSFAFCASHVHGNSTATLPGRPDGVGSITVQEKEKFAEIKDRLKTLLQHQITNFRYAFPFGRPEGALKATLSLLERVLMKDVVTPVAPEEVRAMIQTSLENAALLNYTQLSQKANIEGELCSGWPVTDKVEAILEKGEQDRHISSYDIAEELGIDHKTILTHLKKNRVYKKSSILRSHTSSLKEM</sequence>
<dbReference type="PROSITE" id="PS50004">
    <property type="entry name" value="C2"/>
    <property type="match status" value="1"/>
</dbReference>
<dbReference type="SUPFAM" id="SSF50729">
    <property type="entry name" value="PH domain-like"/>
    <property type="match status" value="1"/>
</dbReference>
<dbReference type="InterPro" id="IPR057457">
    <property type="entry name" value="CAPS_C2"/>
</dbReference>
<proteinExistence type="predicted"/>
<dbReference type="GO" id="GO:0098793">
    <property type="term" value="C:presynapse"/>
    <property type="evidence" value="ECO:0007669"/>
    <property type="project" value="GOC"/>
</dbReference>
<dbReference type="Pfam" id="PF00169">
    <property type="entry name" value="PH"/>
    <property type="match status" value="1"/>
</dbReference>
<feature type="compositionally biased region" description="Basic and acidic residues" evidence="4">
    <location>
        <begin position="106"/>
        <end position="115"/>
    </location>
</feature>
<keyword evidence="8" id="KW-1185">Reference proteome</keyword>
<dbReference type="SMART" id="SM00233">
    <property type="entry name" value="PH"/>
    <property type="match status" value="1"/>
</dbReference>
<evidence type="ECO:0000313" key="7">
    <source>
        <dbReference type="EMBL" id="GBP26674.1"/>
    </source>
</evidence>
<evidence type="ECO:0000256" key="2">
    <source>
        <dbReference type="ARBA" id="ARBA00022723"/>
    </source>
</evidence>
<evidence type="ECO:0000256" key="3">
    <source>
        <dbReference type="ARBA" id="ARBA00022837"/>
    </source>
</evidence>
<evidence type="ECO:0000259" key="6">
    <source>
        <dbReference type="PROSITE" id="PS50004"/>
    </source>
</evidence>
<feature type="compositionally biased region" description="Acidic residues" evidence="4">
    <location>
        <begin position="1"/>
        <end position="12"/>
    </location>
</feature>
<dbReference type="Pfam" id="PF25341">
    <property type="entry name" value="C2_CAPS"/>
    <property type="match status" value="1"/>
</dbReference>
<dbReference type="CDD" id="cd01234">
    <property type="entry name" value="PH_CADPS"/>
    <property type="match status" value="1"/>
</dbReference>
<dbReference type="Gene3D" id="2.30.29.30">
    <property type="entry name" value="Pleckstrin-homology domain (PH domain)/Phosphotyrosine-binding domain (PTB)"/>
    <property type="match status" value="1"/>
</dbReference>
<reference evidence="7 8" key="1">
    <citation type="journal article" date="2019" name="Commun. Biol.">
        <title>The bagworm genome reveals a unique fibroin gene that provides high tensile strength.</title>
        <authorList>
            <person name="Kono N."/>
            <person name="Nakamura H."/>
            <person name="Ohtoshi R."/>
            <person name="Tomita M."/>
            <person name="Numata K."/>
            <person name="Arakawa K."/>
        </authorList>
    </citation>
    <scope>NUCLEOTIDE SEQUENCE [LARGE SCALE GENOMIC DNA]</scope>
</reference>
<dbReference type="GO" id="GO:0016079">
    <property type="term" value="P:synaptic vesicle exocytosis"/>
    <property type="evidence" value="ECO:0007669"/>
    <property type="project" value="InterPro"/>
</dbReference>
<feature type="domain" description="C2" evidence="6">
    <location>
        <begin position="426"/>
        <end position="540"/>
    </location>
</feature>
<evidence type="ECO:0000313" key="8">
    <source>
        <dbReference type="Proteomes" id="UP000299102"/>
    </source>
</evidence>
<dbReference type="GO" id="GO:1990504">
    <property type="term" value="P:dense core granule exocytosis"/>
    <property type="evidence" value="ECO:0007669"/>
    <property type="project" value="InterPro"/>
</dbReference>
<dbReference type="STRING" id="151549.A0A4C1ULC6"/>
<keyword evidence="2" id="KW-0479">Metal-binding</keyword>
<accession>A0A4C1ULC6</accession>
<name>A0A4C1ULC6_EUMVA</name>
<dbReference type="InterPro" id="IPR033227">
    <property type="entry name" value="CAPS"/>
</dbReference>
<dbReference type="PANTHER" id="PTHR12166:SF8">
    <property type="entry name" value="CALCIUM-DEPENDENT SECRETION ACTIVATOR"/>
    <property type="match status" value="1"/>
</dbReference>
<dbReference type="OrthoDB" id="10063282at2759"/>
<dbReference type="PROSITE" id="PS50003">
    <property type="entry name" value="PH_DOMAIN"/>
    <property type="match status" value="1"/>
</dbReference>
<dbReference type="PANTHER" id="PTHR12166">
    <property type="entry name" value="CALCIUM-DEPENDENT SECRETION ACTIVATOR"/>
    <property type="match status" value="1"/>
</dbReference>
<dbReference type="InterPro" id="IPR011993">
    <property type="entry name" value="PH-like_dom_sf"/>
</dbReference>
<evidence type="ECO:0000259" key="5">
    <source>
        <dbReference type="PROSITE" id="PS50003"/>
    </source>
</evidence>
<comment type="caution">
    <text evidence="7">The sequence shown here is derived from an EMBL/GenBank/DDBJ whole genome shotgun (WGS) entry which is preliminary data.</text>
</comment>
<dbReference type="EMBL" id="BGZK01000183">
    <property type="protein sequence ID" value="GBP26674.1"/>
    <property type="molecule type" value="Genomic_DNA"/>
</dbReference>
<keyword evidence="3" id="KW-0106">Calcium</keyword>
<feature type="compositionally biased region" description="Low complexity" evidence="4">
    <location>
        <begin position="82"/>
        <end position="105"/>
    </location>
</feature>
<evidence type="ECO:0000256" key="1">
    <source>
        <dbReference type="ARBA" id="ARBA00022483"/>
    </source>
</evidence>
<evidence type="ECO:0000256" key="4">
    <source>
        <dbReference type="SAM" id="MobiDB-lite"/>
    </source>
</evidence>
<keyword evidence="1" id="KW-0268">Exocytosis</keyword>
<protein>
    <submittedName>
        <fullName evidence="7">Calcium-dependent secretion activator</fullName>
    </submittedName>
</protein>
<dbReference type="GO" id="GO:0046872">
    <property type="term" value="F:metal ion binding"/>
    <property type="evidence" value="ECO:0007669"/>
    <property type="project" value="UniProtKB-KW"/>
</dbReference>
<dbReference type="Proteomes" id="UP000299102">
    <property type="component" value="Unassembled WGS sequence"/>
</dbReference>
<dbReference type="AlphaFoldDB" id="A0A4C1ULC6"/>
<feature type="compositionally biased region" description="Low complexity" evidence="4">
    <location>
        <begin position="20"/>
        <end position="36"/>
    </location>
</feature>
<feature type="region of interest" description="Disordered" evidence="4">
    <location>
        <begin position="1"/>
        <end position="115"/>
    </location>
</feature>
<feature type="compositionally biased region" description="Polar residues" evidence="4">
    <location>
        <begin position="44"/>
        <end position="59"/>
    </location>
</feature>
<dbReference type="InterPro" id="IPR000008">
    <property type="entry name" value="C2_dom"/>
</dbReference>
<dbReference type="InterPro" id="IPR001849">
    <property type="entry name" value="PH_domain"/>
</dbReference>